<dbReference type="Pfam" id="PF03466">
    <property type="entry name" value="LysR_substrate"/>
    <property type="match status" value="1"/>
</dbReference>
<dbReference type="AlphaFoldDB" id="A0A370HUJ2"/>
<feature type="domain" description="HTH lysR-type" evidence="5">
    <location>
        <begin position="5"/>
        <end position="62"/>
    </location>
</feature>
<dbReference type="Gene3D" id="1.10.10.10">
    <property type="entry name" value="Winged helix-like DNA-binding domain superfamily/Winged helix DNA-binding domain"/>
    <property type="match status" value="1"/>
</dbReference>
<organism evidence="6 7">
    <name type="scientific">Microvirga subterranea</name>
    <dbReference type="NCBI Taxonomy" id="186651"/>
    <lineage>
        <taxon>Bacteria</taxon>
        <taxon>Pseudomonadati</taxon>
        <taxon>Pseudomonadota</taxon>
        <taxon>Alphaproteobacteria</taxon>
        <taxon>Hyphomicrobiales</taxon>
        <taxon>Methylobacteriaceae</taxon>
        <taxon>Microvirga</taxon>
    </lineage>
</organism>
<dbReference type="SUPFAM" id="SSF46785">
    <property type="entry name" value="Winged helix' DNA-binding domain"/>
    <property type="match status" value="1"/>
</dbReference>
<dbReference type="Proteomes" id="UP000254925">
    <property type="component" value="Unassembled WGS sequence"/>
</dbReference>
<protein>
    <submittedName>
        <fullName evidence="6">LysR family transcriptional regulator</fullName>
    </submittedName>
</protein>
<accession>A0A370HUJ2</accession>
<dbReference type="PANTHER" id="PTHR30579:SF7">
    <property type="entry name" value="HTH-TYPE TRANSCRIPTIONAL REGULATOR LRHA-RELATED"/>
    <property type="match status" value="1"/>
</dbReference>
<comment type="caution">
    <text evidence="6">The sequence shown here is derived from an EMBL/GenBank/DDBJ whole genome shotgun (WGS) entry which is preliminary data.</text>
</comment>
<keyword evidence="3" id="KW-0238">DNA-binding</keyword>
<dbReference type="InterPro" id="IPR036390">
    <property type="entry name" value="WH_DNA-bd_sf"/>
</dbReference>
<sequence length="304" mass="33603">MLPRLDFDLLRTFATVAETGNLTRAGERLLLSQPTVSLQLKRLEEQLGCSLMERTPRSFSLTAEGETLLSYARRILALTDEAVARLVEPTMEGLVRLGTPEDFATTHLSGVLARFAEAHPNVALEVTTDLTLNLIERFKEGEFDLVLIKREPMGPTEGVRVWREPLVWASTRPDPFDRNGPLPLVVSPHPCVYRKRATQALDRAGRPWRIAYTSTSLAGAQAAVRAGLGLTVLPKEMVPEDFFIIDTAAGAPDLSDTEIALMTASPLPVPAERLAAHMVRSLERREGMPPARPWNSQRAIHISE</sequence>
<dbReference type="InterPro" id="IPR005119">
    <property type="entry name" value="LysR_subst-bd"/>
</dbReference>
<dbReference type="OrthoDB" id="9789529at2"/>
<dbReference type="RefSeq" id="WP_114768330.1">
    <property type="nucleotide sequence ID" value="NZ_QQBB01000001.1"/>
</dbReference>
<dbReference type="Pfam" id="PF00126">
    <property type="entry name" value="HTH_1"/>
    <property type="match status" value="1"/>
</dbReference>
<dbReference type="InterPro" id="IPR036388">
    <property type="entry name" value="WH-like_DNA-bd_sf"/>
</dbReference>
<keyword evidence="7" id="KW-1185">Reference proteome</keyword>
<evidence type="ECO:0000256" key="3">
    <source>
        <dbReference type="ARBA" id="ARBA00023125"/>
    </source>
</evidence>
<dbReference type="EMBL" id="QQBB01000001">
    <property type="protein sequence ID" value="RDI62183.1"/>
    <property type="molecule type" value="Genomic_DNA"/>
</dbReference>
<dbReference type="InterPro" id="IPR000847">
    <property type="entry name" value="LysR_HTH_N"/>
</dbReference>
<evidence type="ECO:0000313" key="6">
    <source>
        <dbReference type="EMBL" id="RDI62183.1"/>
    </source>
</evidence>
<dbReference type="PROSITE" id="PS50931">
    <property type="entry name" value="HTH_LYSR"/>
    <property type="match status" value="1"/>
</dbReference>
<gene>
    <name evidence="6" type="ORF">DES45_101451</name>
</gene>
<dbReference type="FunFam" id="1.10.10.10:FF:000001">
    <property type="entry name" value="LysR family transcriptional regulator"/>
    <property type="match status" value="1"/>
</dbReference>
<dbReference type="PANTHER" id="PTHR30579">
    <property type="entry name" value="TRANSCRIPTIONAL REGULATOR"/>
    <property type="match status" value="1"/>
</dbReference>
<evidence type="ECO:0000256" key="4">
    <source>
        <dbReference type="ARBA" id="ARBA00023163"/>
    </source>
</evidence>
<comment type="similarity">
    <text evidence="1">Belongs to the LysR transcriptional regulatory family.</text>
</comment>
<evidence type="ECO:0000256" key="2">
    <source>
        <dbReference type="ARBA" id="ARBA00023015"/>
    </source>
</evidence>
<proteinExistence type="inferred from homology"/>
<dbReference type="SUPFAM" id="SSF53850">
    <property type="entry name" value="Periplasmic binding protein-like II"/>
    <property type="match status" value="1"/>
</dbReference>
<keyword evidence="2" id="KW-0805">Transcription regulation</keyword>
<keyword evidence="4" id="KW-0804">Transcription</keyword>
<reference evidence="6 7" key="1">
    <citation type="submission" date="2018-07" db="EMBL/GenBank/DDBJ databases">
        <title>Genomic Encyclopedia of Type Strains, Phase IV (KMG-IV): sequencing the most valuable type-strain genomes for metagenomic binning, comparative biology and taxonomic classification.</title>
        <authorList>
            <person name="Goeker M."/>
        </authorList>
    </citation>
    <scope>NUCLEOTIDE SEQUENCE [LARGE SCALE GENOMIC DNA]</scope>
    <source>
        <strain evidence="6 7">DSM 14364</strain>
    </source>
</reference>
<dbReference type="GO" id="GO:0003677">
    <property type="term" value="F:DNA binding"/>
    <property type="evidence" value="ECO:0007669"/>
    <property type="project" value="UniProtKB-KW"/>
</dbReference>
<evidence type="ECO:0000313" key="7">
    <source>
        <dbReference type="Proteomes" id="UP000254925"/>
    </source>
</evidence>
<dbReference type="PRINTS" id="PR00039">
    <property type="entry name" value="HTHLYSR"/>
</dbReference>
<dbReference type="GO" id="GO:0003700">
    <property type="term" value="F:DNA-binding transcription factor activity"/>
    <property type="evidence" value="ECO:0007669"/>
    <property type="project" value="InterPro"/>
</dbReference>
<name>A0A370HUJ2_9HYPH</name>
<evidence type="ECO:0000256" key="1">
    <source>
        <dbReference type="ARBA" id="ARBA00009437"/>
    </source>
</evidence>
<evidence type="ECO:0000259" key="5">
    <source>
        <dbReference type="PROSITE" id="PS50931"/>
    </source>
</evidence>
<dbReference type="Gene3D" id="3.40.190.10">
    <property type="entry name" value="Periplasmic binding protein-like II"/>
    <property type="match status" value="2"/>
</dbReference>
<dbReference type="InterPro" id="IPR050176">
    <property type="entry name" value="LTTR"/>
</dbReference>